<proteinExistence type="inferred from homology"/>
<keyword evidence="2 4" id="KW-0963">Cytoplasm</keyword>
<dbReference type="Pfam" id="PF04356">
    <property type="entry name" value="DUF489"/>
    <property type="match status" value="1"/>
</dbReference>
<dbReference type="PANTHER" id="PTHR38100">
    <property type="entry name" value="HIGH FREQUENCY LYSOGENIZATION PROTEIN HFLD"/>
    <property type="match status" value="1"/>
</dbReference>
<dbReference type="RefSeq" id="WP_198323178.1">
    <property type="nucleotide sequence ID" value="NZ_CP104311.1"/>
</dbReference>
<keyword evidence="1 4" id="KW-1003">Cell membrane</keyword>
<keyword evidence="6" id="KW-1185">Reference proteome</keyword>
<dbReference type="Proteomes" id="UP001359308">
    <property type="component" value="Chromosome"/>
</dbReference>
<dbReference type="InterPro" id="IPR035932">
    <property type="entry name" value="HflD-like_sf"/>
</dbReference>
<dbReference type="EMBL" id="CP104311">
    <property type="protein sequence ID" value="WWF03273.1"/>
    <property type="molecule type" value="Genomic_DNA"/>
</dbReference>
<organism evidence="5 6">
    <name type="scientific">Methylococcus capsulatus</name>
    <dbReference type="NCBI Taxonomy" id="414"/>
    <lineage>
        <taxon>Bacteria</taxon>
        <taxon>Pseudomonadati</taxon>
        <taxon>Pseudomonadota</taxon>
        <taxon>Gammaproteobacteria</taxon>
        <taxon>Methylococcales</taxon>
        <taxon>Methylococcaceae</taxon>
        <taxon>Methylococcus</taxon>
    </lineage>
</organism>
<dbReference type="SUPFAM" id="SSF101322">
    <property type="entry name" value="YcfC-like"/>
    <property type="match status" value="1"/>
</dbReference>
<evidence type="ECO:0000313" key="6">
    <source>
        <dbReference type="Proteomes" id="UP001359308"/>
    </source>
</evidence>
<comment type="similarity">
    <text evidence="4">Belongs to the HflD family.</text>
</comment>
<sequence>MIKTLANQVIALAGLAQATYLVKQIAQRGTADAGDLDAVVRSVFAIDADDVPAVYGGIERLKTGLQLLDRQLAGFEPPDAELARYGATLILLERKLVSDRRMLETLRTGIEQVKEQAEYFGELNDTVYANLADLYQRTVSQLRPRVMVNGQPSYLTNSANANRIRALLLAGIRSVVLWRQCGGARWKLLFQRSAMRKEARRLLQASQR</sequence>
<accession>A0ABZ2FAM5</accession>
<dbReference type="Gene3D" id="1.10.3890.10">
    <property type="entry name" value="HflD-like"/>
    <property type="match status" value="1"/>
</dbReference>
<name>A0ABZ2FAM5_METCP</name>
<protein>
    <recommendedName>
        <fullName evidence="4">High frequency lysogenization protein HflD homolog</fullName>
    </recommendedName>
</protein>
<gene>
    <name evidence="4 5" type="primary">hflD</name>
    <name evidence="5" type="ORF">N4J17_06550</name>
</gene>
<evidence type="ECO:0000256" key="1">
    <source>
        <dbReference type="ARBA" id="ARBA00022475"/>
    </source>
</evidence>
<keyword evidence="3 4" id="KW-0472">Membrane</keyword>
<reference evidence="5 6" key="1">
    <citation type="submission" date="2022-09" db="EMBL/GenBank/DDBJ databases">
        <authorList>
            <person name="Giprobiosintez L."/>
        </authorList>
    </citation>
    <scope>NUCLEOTIDE SEQUENCE [LARGE SCALE GENOMIC DNA]</scope>
    <source>
        <strain evidence="6">VKPM-B-12549 (GBS-15)</strain>
    </source>
</reference>
<evidence type="ECO:0000256" key="2">
    <source>
        <dbReference type="ARBA" id="ARBA00022490"/>
    </source>
</evidence>
<evidence type="ECO:0000256" key="3">
    <source>
        <dbReference type="ARBA" id="ARBA00023136"/>
    </source>
</evidence>
<comment type="subcellular location">
    <subcellularLocation>
        <location evidence="4">Cytoplasm</location>
    </subcellularLocation>
    <subcellularLocation>
        <location evidence="4">Cell membrane</location>
        <topology evidence="4">Peripheral membrane protein</topology>
        <orientation evidence="4">Cytoplasmic side</orientation>
    </subcellularLocation>
</comment>
<dbReference type="InterPro" id="IPR007451">
    <property type="entry name" value="HflD"/>
</dbReference>
<dbReference type="NCBIfam" id="NF001246">
    <property type="entry name" value="PRK00218.1-2"/>
    <property type="match status" value="1"/>
</dbReference>
<dbReference type="HAMAP" id="MF_00695">
    <property type="entry name" value="HflD_protein"/>
    <property type="match status" value="1"/>
</dbReference>
<dbReference type="PANTHER" id="PTHR38100:SF1">
    <property type="entry name" value="HIGH FREQUENCY LYSOGENIZATION PROTEIN HFLD"/>
    <property type="match status" value="1"/>
</dbReference>
<evidence type="ECO:0000256" key="4">
    <source>
        <dbReference type="HAMAP-Rule" id="MF_00695"/>
    </source>
</evidence>
<evidence type="ECO:0000313" key="5">
    <source>
        <dbReference type="EMBL" id="WWF03273.1"/>
    </source>
</evidence>